<dbReference type="EMBL" id="MK500554">
    <property type="protein sequence ID" value="QBK91619.1"/>
    <property type="molecule type" value="Genomic_DNA"/>
</dbReference>
<proteinExistence type="predicted"/>
<reference evidence="1" key="1">
    <citation type="journal article" date="2019" name="MBio">
        <title>Virus Genomes from Deep Sea Sediments Expand the Ocean Megavirome and Support Independent Origins of Viral Gigantism.</title>
        <authorList>
            <person name="Backstrom D."/>
            <person name="Yutin N."/>
            <person name="Jorgensen S.L."/>
            <person name="Dharamshi J."/>
            <person name="Homa F."/>
            <person name="Zaremba-Niedwiedzka K."/>
            <person name="Spang A."/>
            <person name="Wolf Y.I."/>
            <person name="Koonin E.V."/>
            <person name="Ettema T.J."/>
        </authorList>
    </citation>
    <scope>NUCLEOTIDE SEQUENCE</scope>
</reference>
<gene>
    <name evidence="1" type="ORF">LCPAC302_02390</name>
</gene>
<accession>A0A481Z939</accession>
<name>A0A481Z939_9VIRU</name>
<protein>
    <submittedName>
        <fullName evidence="1">DNA recombination-mediator protein A</fullName>
    </submittedName>
</protein>
<sequence>MQKQGYSLGIVGSRYYNNYAEFSSVVNQILSICAIPTKIVSGGHTDKRGNIKPGTDTLAWKWATENNIEIVEHNAEWDKYGRAAGPIRNKSIVKNSDVILAFVLPNSVGTINTISLAQKDPSIRIYTYNILEHI</sequence>
<organism evidence="1">
    <name type="scientific">Pithovirus LCPAC302</name>
    <dbReference type="NCBI Taxonomy" id="2506593"/>
    <lineage>
        <taxon>Viruses</taxon>
        <taxon>Pithoviruses</taxon>
    </lineage>
</organism>
<evidence type="ECO:0000313" key="1">
    <source>
        <dbReference type="EMBL" id="QBK91619.1"/>
    </source>
</evidence>